<reference evidence="4" key="1">
    <citation type="submission" date="2016-11" db="UniProtKB">
        <authorList>
            <consortium name="WormBaseParasite"/>
        </authorList>
    </citation>
    <scope>IDENTIFICATION</scope>
</reference>
<dbReference type="WBParaSite" id="maker-unitig_37601-snap-gene-0.1-mRNA-1">
    <property type="protein sequence ID" value="maker-unitig_37601-snap-gene-0.1-mRNA-1"/>
    <property type="gene ID" value="maker-unitig_37601-snap-gene-0.1"/>
</dbReference>
<evidence type="ECO:0000256" key="1">
    <source>
        <dbReference type="ARBA" id="ARBA00023117"/>
    </source>
</evidence>
<dbReference type="InterPro" id="IPR036427">
    <property type="entry name" value="Bromodomain-like_sf"/>
</dbReference>
<keyword evidence="1" id="KW-0103">Bromodomain</keyword>
<dbReference type="SUPFAM" id="SSF47370">
    <property type="entry name" value="Bromodomain"/>
    <property type="match status" value="1"/>
</dbReference>
<protein>
    <submittedName>
        <fullName evidence="4">Bromo domain-containing protein</fullName>
    </submittedName>
</protein>
<organism evidence="3 4">
    <name type="scientific">Macrostomum lignano</name>
    <dbReference type="NCBI Taxonomy" id="282301"/>
    <lineage>
        <taxon>Eukaryota</taxon>
        <taxon>Metazoa</taxon>
        <taxon>Spiralia</taxon>
        <taxon>Lophotrochozoa</taxon>
        <taxon>Platyhelminthes</taxon>
        <taxon>Rhabditophora</taxon>
        <taxon>Macrostomorpha</taxon>
        <taxon>Macrostomida</taxon>
        <taxon>Macrostomidae</taxon>
        <taxon>Macrostomum</taxon>
    </lineage>
</organism>
<dbReference type="AlphaFoldDB" id="A0A1I8FJL4"/>
<keyword evidence="3" id="KW-1185">Reference proteome</keyword>
<feature type="compositionally biased region" description="Low complexity" evidence="2">
    <location>
        <begin position="15"/>
        <end position="43"/>
    </location>
</feature>
<dbReference type="Gene3D" id="1.20.920.10">
    <property type="entry name" value="Bromodomain-like"/>
    <property type="match status" value="1"/>
</dbReference>
<proteinExistence type="predicted"/>
<accession>A0A1I8FJL4</accession>
<sequence>NERQHGLISASASMMLHHQQQPQHSQFSMTHTPTQQQQAQQQQPPSTGEKRQTGGPRTLRSDLKLMFANAKHFNEEKSQVHQDAIYLEKLLKKKIKNLGPRTDVSITSSTSAAQQAAVSSSSSLPAVCRTCSTPSETTVTQSRRHSLLGVRRLPTPARAAAVLRVHQEADRSNQHPVQAGLGKYTQAPICWQTLSSCSTMPACSTRRGSQDLSGCAGVAAGCHGEASAAARLDEDPVAAEVPDVMAAVRDVMKGLLTQTMNHAREAIADGSSDRPVIPLEEIFHRVQAAIADSRRFQEDLFDAFARSEPPPRRVSRRFIKTPANCSAFFVRTARLDCYLGGRSHDPSVQSAQSSNRSSCWLAWRDHSRRLIPPNAKGGVAEAALACSASTMVSEASKQTAHRQGIGNSCLNPYYNIHLYTNQRCSKRTSVQQCQVPIAFWQVTWFMSQSRRFSKFYLSPLAALTPRMCTHVRVSNTVPGQQQASFQKIK</sequence>
<feature type="region of interest" description="Disordered" evidence="2">
    <location>
        <begin position="15"/>
        <end position="57"/>
    </location>
</feature>
<evidence type="ECO:0000313" key="4">
    <source>
        <dbReference type="WBParaSite" id="maker-unitig_37601-snap-gene-0.1-mRNA-1"/>
    </source>
</evidence>
<dbReference type="Proteomes" id="UP000095280">
    <property type="component" value="Unplaced"/>
</dbReference>
<evidence type="ECO:0000313" key="3">
    <source>
        <dbReference type="Proteomes" id="UP000095280"/>
    </source>
</evidence>
<evidence type="ECO:0000256" key="2">
    <source>
        <dbReference type="SAM" id="MobiDB-lite"/>
    </source>
</evidence>
<name>A0A1I8FJL4_9PLAT</name>